<feature type="compositionally biased region" description="Acidic residues" evidence="4">
    <location>
        <begin position="505"/>
        <end position="527"/>
    </location>
</feature>
<feature type="non-terminal residue" evidence="5">
    <location>
        <position position="533"/>
    </location>
</feature>
<keyword evidence="2 3" id="KW-0067">ATP-binding</keyword>
<dbReference type="Gene3D" id="3.30.420.40">
    <property type="match status" value="4"/>
</dbReference>
<sequence length="533" mass="57094">MWASKTSMRAPPRQLGTACRQSLGGRMRVLAAAKMKLGGKPSTQDSDEPREVVVGIDLGTTNSCIAIMNKGKPVCIPNSLGEPTTPSVVTFLPNGEVLVGKAARRMAATHPAVTYSSVKRLIGRRFADPLVQEELPRLPFRVSPDQEGMVVLGCTSVDRGFIYPEEVSAQVLSELLSDAEAYTGSPVTKAVISVPAYFDEQQKEATMAAGKLAGLETVRILREPVAAALAYGLNLQEDKTVLVFDLGGGTYDISILEVGNGTVEVLATGGDAHLGGDDWDAVIVEWLKKRHLSRSGLNFSDPKLRANLKSLAEVAKVQLADNDEVVLRMPVGGRDGGGVEAILTRAQLDKLSAPLWKRCRMPLDQACWNAGVDLGSVVGDLEAKKSKMRSTGVPQWRTETLQPQIRVKQRPPVSEVLMVGGATRMKAVQKFIFNMTGLEGLEDAVNPDEAVALGAAVQAGILQGDVADMMVMDQWQASLMRALADLELKKNPKAKKTLGKKMGSEEAEPSEDAVGEDAIGEALVDDEKEGKSV</sequence>
<dbReference type="PROSITE" id="PS00329">
    <property type="entry name" value="HSP70_2"/>
    <property type="match status" value="1"/>
</dbReference>
<gene>
    <name evidence="5" type="primary">HSP70D</name>
</gene>
<dbReference type="Pfam" id="PF00012">
    <property type="entry name" value="HSP70"/>
    <property type="match status" value="2"/>
</dbReference>
<dbReference type="EMBL" id="MF780880">
    <property type="protein sequence ID" value="AXF48670.1"/>
    <property type="molecule type" value="mRNA"/>
</dbReference>
<reference evidence="5" key="1">
    <citation type="submission" date="2017-08" db="EMBL/GenBank/DDBJ databases">
        <title>Hsp70 sequences in Chlamydomonas sp. ICE-L.</title>
        <authorList>
            <person name="Liu C."/>
        </authorList>
    </citation>
    <scope>NUCLEOTIDE SEQUENCE</scope>
</reference>
<dbReference type="Gene3D" id="3.90.640.10">
    <property type="entry name" value="Actin, Chain A, domain 4"/>
    <property type="match status" value="1"/>
</dbReference>
<comment type="similarity">
    <text evidence="3">Belongs to the heat shock protein 70 family.</text>
</comment>
<proteinExistence type="evidence at transcript level"/>
<dbReference type="GO" id="GO:0005524">
    <property type="term" value="F:ATP binding"/>
    <property type="evidence" value="ECO:0007669"/>
    <property type="project" value="UniProtKB-KW"/>
</dbReference>
<accession>A0A384ZVH6</accession>
<evidence type="ECO:0000256" key="2">
    <source>
        <dbReference type="ARBA" id="ARBA00022840"/>
    </source>
</evidence>
<evidence type="ECO:0000313" key="5">
    <source>
        <dbReference type="EMBL" id="AXF48670.1"/>
    </source>
</evidence>
<dbReference type="GO" id="GO:0140662">
    <property type="term" value="F:ATP-dependent protein folding chaperone"/>
    <property type="evidence" value="ECO:0007669"/>
    <property type="project" value="InterPro"/>
</dbReference>
<dbReference type="FunFam" id="3.30.420.40:FF:000406">
    <property type="entry name" value="Chaperone protein DnaK HSP70"/>
    <property type="match status" value="1"/>
</dbReference>
<organism evidence="5">
    <name type="scientific">Chlamydomonas sp. ICE-L</name>
    <dbReference type="NCBI Taxonomy" id="309537"/>
    <lineage>
        <taxon>Eukaryota</taxon>
        <taxon>Viridiplantae</taxon>
        <taxon>Chlorophyta</taxon>
        <taxon>core chlorophytes</taxon>
        <taxon>Chlorophyceae</taxon>
        <taxon>CS clade</taxon>
        <taxon>Chlamydomonadales</taxon>
        <taxon>Chlamydomonadaceae</taxon>
        <taxon>Chlamydomonas</taxon>
    </lineage>
</organism>
<keyword evidence="1 3" id="KW-0547">Nucleotide-binding</keyword>
<dbReference type="InterPro" id="IPR043129">
    <property type="entry name" value="ATPase_NBD"/>
</dbReference>
<dbReference type="PANTHER" id="PTHR19375">
    <property type="entry name" value="HEAT SHOCK PROTEIN 70KDA"/>
    <property type="match status" value="1"/>
</dbReference>
<dbReference type="Gene3D" id="3.30.30.30">
    <property type="match status" value="1"/>
</dbReference>
<dbReference type="PRINTS" id="PR00301">
    <property type="entry name" value="HEATSHOCK70"/>
</dbReference>
<dbReference type="InterPro" id="IPR018181">
    <property type="entry name" value="Heat_shock_70_CS"/>
</dbReference>
<keyword evidence="5" id="KW-0346">Stress response</keyword>
<evidence type="ECO:0000256" key="1">
    <source>
        <dbReference type="ARBA" id="ARBA00022741"/>
    </source>
</evidence>
<protein>
    <submittedName>
        <fullName evidence="5">Heat shock protein 70D</fullName>
    </submittedName>
</protein>
<dbReference type="PROSITE" id="PS00297">
    <property type="entry name" value="HSP70_1"/>
    <property type="match status" value="1"/>
</dbReference>
<dbReference type="AlphaFoldDB" id="A0A384ZVH6"/>
<dbReference type="SUPFAM" id="SSF53067">
    <property type="entry name" value="Actin-like ATPase domain"/>
    <property type="match status" value="2"/>
</dbReference>
<name>A0A384ZVH6_9CHLO</name>
<dbReference type="FunFam" id="3.90.640.10:FF:000003">
    <property type="entry name" value="Molecular chaperone DnaK"/>
    <property type="match status" value="1"/>
</dbReference>
<evidence type="ECO:0000256" key="4">
    <source>
        <dbReference type="SAM" id="MobiDB-lite"/>
    </source>
</evidence>
<feature type="region of interest" description="Disordered" evidence="4">
    <location>
        <begin position="493"/>
        <end position="533"/>
    </location>
</feature>
<evidence type="ECO:0000256" key="3">
    <source>
        <dbReference type="RuleBase" id="RU003322"/>
    </source>
</evidence>
<dbReference type="InterPro" id="IPR013126">
    <property type="entry name" value="Hsp_70_fam"/>
</dbReference>